<sequence>MGLAGGLIRDSSGNWVLGFQRKDVVASSSTAVECWALKDCLQLALERNLIGILAETDSLTLVHRSSQSDSVEQP</sequence>
<dbReference type="AlphaFoldDB" id="A0AAV6JTQ0"/>
<dbReference type="PANTHER" id="PTHR47723">
    <property type="entry name" value="OS05G0353850 PROTEIN"/>
    <property type="match status" value="1"/>
</dbReference>
<feature type="domain" description="RNase H type-1" evidence="1">
    <location>
        <begin position="3"/>
        <end position="67"/>
    </location>
</feature>
<dbReference type="InterPro" id="IPR053151">
    <property type="entry name" value="RNase_H-like"/>
</dbReference>
<dbReference type="GO" id="GO:0004523">
    <property type="term" value="F:RNA-DNA hybrid ribonuclease activity"/>
    <property type="evidence" value="ECO:0007669"/>
    <property type="project" value="InterPro"/>
</dbReference>
<protein>
    <recommendedName>
        <fullName evidence="1">RNase H type-1 domain-containing protein</fullName>
    </recommendedName>
</protein>
<dbReference type="Pfam" id="PF13456">
    <property type="entry name" value="RVT_3"/>
    <property type="match status" value="1"/>
</dbReference>
<comment type="caution">
    <text evidence="2">The sequence shown here is derived from an EMBL/GenBank/DDBJ whole genome shotgun (WGS) entry which is preliminary data.</text>
</comment>
<dbReference type="GO" id="GO:0003676">
    <property type="term" value="F:nucleic acid binding"/>
    <property type="evidence" value="ECO:0007669"/>
    <property type="project" value="InterPro"/>
</dbReference>
<dbReference type="CDD" id="cd06222">
    <property type="entry name" value="RNase_H_like"/>
    <property type="match status" value="1"/>
</dbReference>
<dbReference type="Proteomes" id="UP000823749">
    <property type="component" value="Chromosome 6"/>
</dbReference>
<keyword evidence="3" id="KW-1185">Reference proteome</keyword>
<evidence type="ECO:0000313" key="3">
    <source>
        <dbReference type="Proteomes" id="UP000823749"/>
    </source>
</evidence>
<accession>A0AAV6JTQ0</accession>
<proteinExistence type="predicted"/>
<dbReference type="PANTHER" id="PTHR47723:SF19">
    <property type="entry name" value="POLYNUCLEOTIDYL TRANSFERASE, RIBONUCLEASE H-LIKE SUPERFAMILY PROTEIN"/>
    <property type="match status" value="1"/>
</dbReference>
<gene>
    <name evidence="2" type="ORF">RHGRI_016312</name>
</gene>
<dbReference type="EMBL" id="JACTNZ010000006">
    <property type="protein sequence ID" value="KAG5543533.1"/>
    <property type="molecule type" value="Genomic_DNA"/>
</dbReference>
<organism evidence="2 3">
    <name type="scientific">Rhododendron griersonianum</name>
    <dbReference type="NCBI Taxonomy" id="479676"/>
    <lineage>
        <taxon>Eukaryota</taxon>
        <taxon>Viridiplantae</taxon>
        <taxon>Streptophyta</taxon>
        <taxon>Embryophyta</taxon>
        <taxon>Tracheophyta</taxon>
        <taxon>Spermatophyta</taxon>
        <taxon>Magnoliopsida</taxon>
        <taxon>eudicotyledons</taxon>
        <taxon>Gunneridae</taxon>
        <taxon>Pentapetalae</taxon>
        <taxon>asterids</taxon>
        <taxon>Ericales</taxon>
        <taxon>Ericaceae</taxon>
        <taxon>Ericoideae</taxon>
        <taxon>Rhodoreae</taxon>
        <taxon>Rhododendron</taxon>
    </lineage>
</organism>
<evidence type="ECO:0000259" key="1">
    <source>
        <dbReference type="Pfam" id="PF13456"/>
    </source>
</evidence>
<name>A0AAV6JTQ0_9ERIC</name>
<dbReference type="InterPro" id="IPR044730">
    <property type="entry name" value="RNase_H-like_dom_plant"/>
</dbReference>
<evidence type="ECO:0000313" key="2">
    <source>
        <dbReference type="EMBL" id="KAG5543533.1"/>
    </source>
</evidence>
<reference evidence="2 3" key="1">
    <citation type="submission" date="2020-08" db="EMBL/GenBank/DDBJ databases">
        <title>Plant Genome Project.</title>
        <authorList>
            <person name="Zhang R.-G."/>
        </authorList>
    </citation>
    <scope>NUCLEOTIDE SEQUENCE [LARGE SCALE GENOMIC DNA]</scope>
    <source>
        <strain evidence="2">WSP0</strain>
        <tissue evidence="2">Leaf</tissue>
    </source>
</reference>
<dbReference type="InterPro" id="IPR002156">
    <property type="entry name" value="RNaseH_domain"/>
</dbReference>